<keyword evidence="4" id="KW-1185">Reference proteome</keyword>
<keyword evidence="2" id="KW-1133">Transmembrane helix</keyword>
<keyword evidence="2" id="KW-0472">Membrane</keyword>
<evidence type="ECO:0000256" key="1">
    <source>
        <dbReference type="SAM" id="MobiDB-lite"/>
    </source>
</evidence>
<feature type="transmembrane region" description="Helical" evidence="2">
    <location>
        <begin position="159"/>
        <end position="181"/>
    </location>
</feature>
<proteinExistence type="predicted"/>
<feature type="region of interest" description="Disordered" evidence="1">
    <location>
        <begin position="126"/>
        <end position="148"/>
    </location>
</feature>
<feature type="transmembrane region" description="Helical" evidence="2">
    <location>
        <begin position="98"/>
        <end position="118"/>
    </location>
</feature>
<feature type="transmembrane region" description="Helical" evidence="2">
    <location>
        <begin position="6"/>
        <end position="23"/>
    </location>
</feature>
<protein>
    <recommendedName>
        <fullName evidence="5">DUF5134 domain-containing protein</fullName>
    </recommendedName>
</protein>
<dbReference type="OrthoDB" id="4734452at2"/>
<dbReference type="RefSeq" id="WP_157683135.1">
    <property type="nucleotide sequence ID" value="NZ_LT629772.1"/>
</dbReference>
<dbReference type="STRING" id="630515.SAMN04489812_0260"/>
<dbReference type="EMBL" id="LT629772">
    <property type="protein sequence ID" value="SDR90155.1"/>
    <property type="molecule type" value="Genomic_DNA"/>
</dbReference>
<feature type="transmembrane region" description="Helical" evidence="2">
    <location>
        <begin position="60"/>
        <end position="77"/>
    </location>
</feature>
<dbReference type="AlphaFoldDB" id="A0A1H1MUQ0"/>
<evidence type="ECO:0000256" key="2">
    <source>
        <dbReference type="SAM" id="Phobius"/>
    </source>
</evidence>
<evidence type="ECO:0000313" key="4">
    <source>
        <dbReference type="Proteomes" id="UP000199103"/>
    </source>
</evidence>
<feature type="compositionally biased region" description="Low complexity" evidence="1">
    <location>
        <begin position="126"/>
        <end position="138"/>
    </location>
</feature>
<organism evidence="3 4">
    <name type="scientific">Microlunatus soli</name>
    <dbReference type="NCBI Taxonomy" id="630515"/>
    <lineage>
        <taxon>Bacteria</taxon>
        <taxon>Bacillati</taxon>
        <taxon>Actinomycetota</taxon>
        <taxon>Actinomycetes</taxon>
        <taxon>Propionibacteriales</taxon>
        <taxon>Propionibacteriaceae</taxon>
        <taxon>Microlunatus</taxon>
    </lineage>
</organism>
<reference evidence="3 4" key="1">
    <citation type="submission" date="2016-10" db="EMBL/GenBank/DDBJ databases">
        <authorList>
            <person name="de Groot N.N."/>
        </authorList>
    </citation>
    <scope>NUCLEOTIDE SEQUENCE [LARGE SCALE GENOMIC DNA]</scope>
    <source>
        <strain evidence="3 4">DSM 21800</strain>
    </source>
</reference>
<evidence type="ECO:0008006" key="5">
    <source>
        <dbReference type="Google" id="ProtNLM"/>
    </source>
</evidence>
<sequence>MVTGPAAIVIVVVFVITGGVYGVRLLLGRTLPERILDTSHLLMAVLMILMPSGLSMQVPALPQLIVFSGFAIWYVYLALFRPTVADGLGDHHAGRPRLVYHALMMLAMAGMAVIMAPLPTPAGASGSMPGMSDMPGMSGHEHSGSGPAVPGSHPWADPWMILIGMGFGVAAIWYLGRFLIFVRDPAAGHTGRLVRHLTDALMAFGMALTFLVVKT</sequence>
<name>A0A1H1MUQ0_9ACTN</name>
<feature type="transmembrane region" description="Helical" evidence="2">
    <location>
        <begin position="35"/>
        <end position="54"/>
    </location>
</feature>
<dbReference type="Proteomes" id="UP000199103">
    <property type="component" value="Chromosome I"/>
</dbReference>
<accession>A0A1H1MUQ0</accession>
<feature type="transmembrane region" description="Helical" evidence="2">
    <location>
        <begin position="193"/>
        <end position="213"/>
    </location>
</feature>
<evidence type="ECO:0000313" key="3">
    <source>
        <dbReference type="EMBL" id="SDR90155.1"/>
    </source>
</evidence>
<gene>
    <name evidence="3" type="ORF">SAMN04489812_0260</name>
</gene>
<dbReference type="InterPro" id="IPR033458">
    <property type="entry name" value="DUF5134"/>
</dbReference>
<keyword evidence="2" id="KW-0812">Transmembrane</keyword>
<dbReference type="Pfam" id="PF17197">
    <property type="entry name" value="DUF5134"/>
    <property type="match status" value="1"/>
</dbReference>